<feature type="compositionally biased region" description="Basic and acidic residues" evidence="2">
    <location>
        <begin position="195"/>
        <end position="219"/>
    </location>
</feature>
<feature type="compositionally biased region" description="Basic and acidic residues" evidence="2">
    <location>
        <begin position="166"/>
        <end position="176"/>
    </location>
</feature>
<evidence type="ECO:0000259" key="3">
    <source>
        <dbReference type="Pfam" id="PF13581"/>
    </source>
</evidence>
<dbReference type="PANTHER" id="PTHR35526:SF3">
    <property type="entry name" value="ANTI-SIGMA-F FACTOR RSBW"/>
    <property type="match status" value="1"/>
</dbReference>
<feature type="region of interest" description="Disordered" evidence="2">
    <location>
        <begin position="1"/>
        <end position="29"/>
    </location>
</feature>
<comment type="caution">
    <text evidence="4">The sequence shown here is derived from an EMBL/GenBank/DDBJ whole genome shotgun (WGS) entry which is preliminary data.</text>
</comment>
<dbReference type="Pfam" id="PF13581">
    <property type="entry name" value="HATPase_c_2"/>
    <property type="match status" value="1"/>
</dbReference>
<gene>
    <name evidence="4" type="ORF">HCJ95_09165</name>
</gene>
<proteinExistence type="predicted"/>
<keyword evidence="1" id="KW-0723">Serine/threonine-protein kinase</keyword>
<keyword evidence="1" id="KW-0418">Kinase</keyword>
<reference evidence="4 5" key="1">
    <citation type="submission" date="2020-03" db="EMBL/GenBank/DDBJ databases">
        <title>WGS of actinomycetes isolated from Thailand.</title>
        <authorList>
            <person name="Thawai C."/>
        </authorList>
    </citation>
    <scope>NUCLEOTIDE SEQUENCE [LARGE SCALE GENOMIC DNA]</scope>
    <source>
        <strain evidence="4 5">NBRC 13905</strain>
    </source>
</reference>
<sequence length="298" mass="31451">MASVIPSPPLGTAATAGSPASGAATGAGPSRAVAERRFRFELAADPGSPAQARRLIRSRLAIWSVCEETRDTAALVVSELVTNAVVHTASRRVVCELHDTDDRVRIAVHDEGRAPGDPRPFPPRPEEEHGRGLLLVDAVCRAWGAQQHGSGLVVWAELPRGGACEARTESEDEARGDLGWGARPKPVPGPQPARDGQDAPRRDTTAPEGCRPRPDDARPHTGARRTTPPPGARQAQPGVPHMPQGAQAAPHMRLRPAQLTPRQSPKVLPQPSGAVARPSRTPWPAAPGRIPGAGASWL</sequence>
<dbReference type="Gene3D" id="3.30.565.10">
    <property type="entry name" value="Histidine kinase-like ATPase, C-terminal domain"/>
    <property type="match status" value="1"/>
</dbReference>
<name>A0ABX0YR97_STRTL</name>
<keyword evidence="1" id="KW-0808">Transferase</keyword>
<dbReference type="CDD" id="cd16936">
    <property type="entry name" value="HATPase_RsbW-like"/>
    <property type="match status" value="1"/>
</dbReference>
<accession>A0ABX0YR97</accession>
<evidence type="ECO:0000256" key="1">
    <source>
        <dbReference type="ARBA" id="ARBA00022527"/>
    </source>
</evidence>
<dbReference type="EMBL" id="JAATEL010000007">
    <property type="protein sequence ID" value="NJP14459.1"/>
    <property type="molecule type" value="Genomic_DNA"/>
</dbReference>
<organism evidence="4 5">
    <name type="scientific">Streptomyces thermoviolaceus subsp. thermoviolaceus</name>
    <dbReference type="NCBI Taxonomy" id="66860"/>
    <lineage>
        <taxon>Bacteria</taxon>
        <taxon>Bacillati</taxon>
        <taxon>Actinomycetota</taxon>
        <taxon>Actinomycetes</taxon>
        <taxon>Kitasatosporales</taxon>
        <taxon>Streptomycetaceae</taxon>
        <taxon>Streptomyces</taxon>
    </lineage>
</organism>
<feature type="domain" description="Histidine kinase/HSP90-like ATPase" evidence="3">
    <location>
        <begin position="43"/>
        <end position="155"/>
    </location>
</feature>
<dbReference type="SUPFAM" id="SSF55874">
    <property type="entry name" value="ATPase domain of HSP90 chaperone/DNA topoisomerase II/histidine kinase"/>
    <property type="match status" value="1"/>
</dbReference>
<evidence type="ECO:0000313" key="4">
    <source>
        <dbReference type="EMBL" id="NJP14459.1"/>
    </source>
</evidence>
<dbReference type="GO" id="GO:0005524">
    <property type="term" value="F:ATP binding"/>
    <property type="evidence" value="ECO:0007669"/>
    <property type="project" value="UniProtKB-KW"/>
</dbReference>
<dbReference type="InterPro" id="IPR036890">
    <property type="entry name" value="HATPase_C_sf"/>
</dbReference>
<dbReference type="PANTHER" id="PTHR35526">
    <property type="entry name" value="ANTI-SIGMA-F FACTOR RSBW-RELATED"/>
    <property type="match status" value="1"/>
</dbReference>
<keyword evidence="4" id="KW-0547">Nucleotide-binding</keyword>
<protein>
    <submittedName>
        <fullName evidence="4">ATP-binding protein</fullName>
    </submittedName>
</protein>
<dbReference type="InterPro" id="IPR050267">
    <property type="entry name" value="Anti-sigma-factor_SerPK"/>
</dbReference>
<evidence type="ECO:0000256" key="2">
    <source>
        <dbReference type="SAM" id="MobiDB-lite"/>
    </source>
</evidence>
<keyword evidence="5" id="KW-1185">Reference proteome</keyword>
<keyword evidence="4" id="KW-0067">ATP-binding</keyword>
<feature type="region of interest" description="Disordered" evidence="2">
    <location>
        <begin position="166"/>
        <end position="298"/>
    </location>
</feature>
<dbReference type="InterPro" id="IPR003594">
    <property type="entry name" value="HATPase_dom"/>
</dbReference>
<dbReference type="Proteomes" id="UP000635996">
    <property type="component" value="Unassembled WGS sequence"/>
</dbReference>
<evidence type="ECO:0000313" key="5">
    <source>
        <dbReference type="Proteomes" id="UP000635996"/>
    </source>
</evidence>
<feature type="compositionally biased region" description="Low complexity" evidence="2">
    <location>
        <begin position="11"/>
        <end position="29"/>
    </location>
</feature>
<feature type="compositionally biased region" description="Low complexity" evidence="2">
    <location>
        <begin position="282"/>
        <end position="298"/>
    </location>
</feature>